<reference evidence="5 6" key="1">
    <citation type="journal article" date="2016" name="BMC Genomics">
        <title>Comparative genomic and transcriptomic analyses of the Fuzhuan brick tea-fermentation fungus Aspergillus cristatus.</title>
        <authorList>
            <person name="Ge Y."/>
            <person name="Wang Y."/>
            <person name="Liu Y."/>
            <person name="Tan Y."/>
            <person name="Ren X."/>
            <person name="Zhang X."/>
            <person name="Hyde K.D."/>
            <person name="Liu Y."/>
            <person name="Liu Z."/>
        </authorList>
    </citation>
    <scope>NUCLEOTIDE SEQUENCE [LARGE SCALE GENOMIC DNA]</scope>
    <source>
        <strain evidence="5 6">GZAAS20.1005</strain>
    </source>
</reference>
<dbReference type="Pfam" id="PF02737">
    <property type="entry name" value="3HCDH_N"/>
    <property type="match status" value="1"/>
</dbReference>
<dbReference type="Pfam" id="PF00725">
    <property type="entry name" value="3HCDH"/>
    <property type="match status" value="1"/>
</dbReference>
<feature type="domain" description="3-hydroxyacyl-CoA dehydrogenase NAD binding" evidence="4">
    <location>
        <begin position="6"/>
        <end position="182"/>
    </location>
</feature>
<dbReference type="PANTHER" id="PTHR48075">
    <property type="entry name" value="3-HYDROXYACYL-COA DEHYDROGENASE FAMILY PROTEIN"/>
    <property type="match status" value="1"/>
</dbReference>
<evidence type="ECO:0000259" key="3">
    <source>
        <dbReference type="Pfam" id="PF00725"/>
    </source>
</evidence>
<dbReference type="Gene3D" id="1.10.1040.10">
    <property type="entry name" value="N-(1-d-carboxylethyl)-l-norvaline Dehydrogenase, domain 2"/>
    <property type="match status" value="1"/>
</dbReference>
<name>A0A1E3BRA7_ASPCR</name>
<dbReference type="InterPro" id="IPR013328">
    <property type="entry name" value="6PGD_dom2"/>
</dbReference>
<feature type="domain" description="3-hydroxyacyl-CoA dehydrogenase C-terminal" evidence="3">
    <location>
        <begin position="186"/>
        <end position="241"/>
    </location>
</feature>
<dbReference type="InterPro" id="IPR006176">
    <property type="entry name" value="3-OHacyl-CoA_DH_NAD-bd"/>
</dbReference>
<gene>
    <name evidence="5" type="ORF">SI65_00475</name>
</gene>
<evidence type="ECO:0000313" key="6">
    <source>
        <dbReference type="Proteomes" id="UP000094569"/>
    </source>
</evidence>
<comment type="similarity">
    <text evidence="1">Belongs to the 3-hydroxyacyl-CoA dehydrogenase family.</text>
</comment>
<keyword evidence="6" id="KW-1185">Reference proteome</keyword>
<organism evidence="5 6">
    <name type="scientific">Aspergillus cristatus</name>
    <name type="common">Chinese Fuzhuan brick tea-fermentation fungus</name>
    <name type="synonym">Eurotium cristatum</name>
    <dbReference type="NCBI Taxonomy" id="573508"/>
    <lineage>
        <taxon>Eukaryota</taxon>
        <taxon>Fungi</taxon>
        <taxon>Dikarya</taxon>
        <taxon>Ascomycota</taxon>
        <taxon>Pezizomycotina</taxon>
        <taxon>Eurotiomycetes</taxon>
        <taxon>Eurotiomycetidae</taxon>
        <taxon>Eurotiales</taxon>
        <taxon>Aspergillaceae</taxon>
        <taxon>Aspergillus</taxon>
        <taxon>Aspergillus subgen. Aspergillus</taxon>
    </lineage>
</organism>
<evidence type="ECO:0000256" key="2">
    <source>
        <dbReference type="ARBA" id="ARBA00023002"/>
    </source>
</evidence>
<dbReference type="SUPFAM" id="SSF51735">
    <property type="entry name" value="NAD(P)-binding Rossmann-fold domains"/>
    <property type="match status" value="1"/>
</dbReference>
<evidence type="ECO:0000313" key="5">
    <source>
        <dbReference type="EMBL" id="ODM22886.1"/>
    </source>
</evidence>
<sequence length="313" mass="34264">MDTIKTIGVVGTGVIGASWTALFLAKGYKVIVTDPAPGAEEKLQAYLQKEWSTLTKIGLVPGASLQNYQFVKNIDEYLGEVDYIQENGPERLDIKRPLIAHLDANTRPDITIASSSSGLPSSQFVTDCTKNPSRILIGHPFNPPHLIPLVEVVPHPGTNAETISTAMNFYAKLGKDPVLVKQETPGFIANRLQAAVCNEAYSLVERGVISAENLDKTMTSGLGLRWAVNGPLMTNALGGGRSFRHFIDHIGPAVKSWGDDMKQYEFGHEPEKKDKVTEKVEEYVGGVDLDKVEKRRDEFILNSIQFKSSARGA</sequence>
<accession>A0A1E3BRA7</accession>
<dbReference type="VEuPathDB" id="FungiDB:SI65_00475"/>
<dbReference type="InterPro" id="IPR006108">
    <property type="entry name" value="3HC_DH_C"/>
</dbReference>
<dbReference type="OrthoDB" id="2021159at2759"/>
<dbReference type="GO" id="GO:0006631">
    <property type="term" value="P:fatty acid metabolic process"/>
    <property type="evidence" value="ECO:0007669"/>
    <property type="project" value="InterPro"/>
</dbReference>
<protein>
    <recommendedName>
        <fullName evidence="7">3-hydroxyacyl-CoA dehydrogenase</fullName>
    </recommendedName>
</protein>
<dbReference type="InterPro" id="IPR036291">
    <property type="entry name" value="NAD(P)-bd_dom_sf"/>
</dbReference>
<dbReference type="Proteomes" id="UP000094569">
    <property type="component" value="Unassembled WGS sequence"/>
</dbReference>
<dbReference type="SUPFAM" id="SSF48179">
    <property type="entry name" value="6-phosphogluconate dehydrogenase C-terminal domain-like"/>
    <property type="match status" value="1"/>
</dbReference>
<evidence type="ECO:0008006" key="7">
    <source>
        <dbReference type="Google" id="ProtNLM"/>
    </source>
</evidence>
<dbReference type="Gene3D" id="3.40.50.720">
    <property type="entry name" value="NAD(P)-binding Rossmann-like Domain"/>
    <property type="match status" value="1"/>
</dbReference>
<dbReference type="GO" id="GO:0070403">
    <property type="term" value="F:NAD+ binding"/>
    <property type="evidence" value="ECO:0007669"/>
    <property type="project" value="InterPro"/>
</dbReference>
<comment type="caution">
    <text evidence="5">The sequence shown here is derived from an EMBL/GenBank/DDBJ whole genome shotgun (WGS) entry which is preliminary data.</text>
</comment>
<dbReference type="STRING" id="573508.A0A1E3BRA7"/>
<evidence type="ECO:0000259" key="4">
    <source>
        <dbReference type="Pfam" id="PF02737"/>
    </source>
</evidence>
<evidence type="ECO:0000256" key="1">
    <source>
        <dbReference type="ARBA" id="ARBA00009463"/>
    </source>
</evidence>
<dbReference type="InterPro" id="IPR008927">
    <property type="entry name" value="6-PGluconate_DH-like_C_sf"/>
</dbReference>
<keyword evidence="2" id="KW-0560">Oxidoreductase</keyword>
<proteinExistence type="inferred from homology"/>
<dbReference type="GO" id="GO:0050104">
    <property type="term" value="F:L-gulonate 3-dehydrogenase activity"/>
    <property type="evidence" value="ECO:0007669"/>
    <property type="project" value="TreeGrafter"/>
</dbReference>
<dbReference type="AlphaFoldDB" id="A0A1E3BRA7"/>
<dbReference type="EMBL" id="JXNT01000001">
    <property type="protein sequence ID" value="ODM22886.1"/>
    <property type="molecule type" value="Genomic_DNA"/>
</dbReference>
<dbReference type="PANTHER" id="PTHR48075:SF1">
    <property type="entry name" value="LAMBDA-CRYSTALLIN HOMOLOG"/>
    <property type="match status" value="1"/>
</dbReference>